<dbReference type="EMBL" id="GACK01003733">
    <property type="protein sequence ID" value="JAA61301.1"/>
    <property type="molecule type" value="mRNA"/>
</dbReference>
<reference evidence="1" key="2">
    <citation type="journal article" date="2015" name="J. Proteomics">
        <title>Sexual differences in the sialomes of the zebra tick, Rhipicephalus pulchellus.</title>
        <authorList>
            <person name="Tan A.W."/>
            <person name="Francischetti I.M."/>
            <person name="Slovak M."/>
            <person name="Kini R.M."/>
            <person name="Ribeiro J.M."/>
        </authorList>
    </citation>
    <scope>NUCLEOTIDE SEQUENCE</scope>
    <source>
        <tissue evidence="1">Salivary gland</tissue>
    </source>
</reference>
<organism evidence="1">
    <name type="scientific">Rhipicephalus pulchellus</name>
    <name type="common">Yellow backed tick</name>
    <name type="synonym">Dermacentor pulchellus</name>
    <dbReference type="NCBI Taxonomy" id="72859"/>
    <lineage>
        <taxon>Eukaryota</taxon>
        <taxon>Metazoa</taxon>
        <taxon>Ecdysozoa</taxon>
        <taxon>Arthropoda</taxon>
        <taxon>Chelicerata</taxon>
        <taxon>Arachnida</taxon>
        <taxon>Acari</taxon>
        <taxon>Parasitiformes</taxon>
        <taxon>Ixodida</taxon>
        <taxon>Ixodoidea</taxon>
        <taxon>Ixodidae</taxon>
        <taxon>Rhipicephalinae</taxon>
        <taxon>Rhipicephalus</taxon>
        <taxon>Rhipicephalus</taxon>
    </lineage>
</organism>
<feature type="non-terminal residue" evidence="1">
    <location>
        <position position="327"/>
    </location>
</feature>
<evidence type="ECO:0000313" key="1">
    <source>
        <dbReference type="EMBL" id="JAA61301.1"/>
    </source>
</evidence>
<sequence>RLNSTLLPRRRRSTRETKFLLRSRRQQARPRLSRPSSQHSAHHVTFVFRCRKVTVDAKTATDAQFGQRVAVYEHAVPADAVVVGRAGSRTLAFGQRVAVYEHAVPANAVVVGRAGSRTLARSRHRRRQVSPRVGARSRRLATRRLCRQPAHGRQQLLHDGCVRGHLFDERVAVREQLQLHVAIAEQLLLLAYPFFGSRQLRLQLGYARVLGVADVANARLHRLVLLDERLGLFLHGALEFGHLDVKQLQVVVGLLDAAPGRARTNLRLEHGPAPDRQRRSAAPLRGRFTFGRYRCAPESPVPAPKIRRSRLVLRACGAVRARLYARS</sequence>
<proteinExistence type="evidence at transcript level"/>
<accession>L7MAJ7</accession>
<dbReference type="AlphaFoldDB" id="L7MAJ7"/>
<feature type="non-terminal residue" evidence="1">
    <location>
        <position position="1"/>
    </location>
</feature>
<protein>
    <submittedName>
        <fullName evidence="1">Uncharacterized protein</fullName>
    </submittedName>
</protein>
<name>L7MAJ7_RHIPC</name>
<reference evidence="1" key="1">
    <citation type="submission" date="2012-11" db="EMBL/GenBank/DDBJ databases">
        <authorList>
            <person name="Lucero-Rivera Y.E."/>
            <person name="Tovar-Ramirez D."/>
        </authorList>
    </citation>
    <scope>NUCLEOTIDE SEQUENCE</scope>
    <source>
        <tissue evidence="1">Salivary gland</tissue>
    </source>
</reference>